<dbReference type="AlphaFoldDB" id="A0A2H1CPC6"/>
<name>A0A2H1CPC6_FASHE</name>
<evidence type="ECO:0000313" key="3">
    <source>
        <dbReference type="Proteomes" id="UP000230066"/>
    </source>
</evidence>
<protein>
    <submittedName>
        <fullName evidence="2">DnaJ like protein subfamily B member 6</fullName>
    </submittedName>
</protein>
<accession>A0A2H1CPC6</accession>
<dbReference type="Proteomes" id="UP000230066">
    <property type="component" value="Unassembled WGS sequence"/>
</dbReference>
<dbReference type="PROSITE" id="PS00636">
    <property type="entry name" value="DNAJ_1"/>
    <property type="match status" value="1"/>
</dbReference>
<dbReference type="Pfam" id="PF00226">
    <property type="entry name" value="DnaJ"/>
    <property type="match status" value="1"/>
</dbReference>
<dbReference type="PRINTS" id="PR00625">
    <property type="entry name" value="JDOMAIN"/>
</dbReference>
<keyword evidence="3" id="KW-1185">Reference proteome</keyword>
<dbReference type="InterPro" id="IPR043183">
    <property type="entry name" value="DNJB2/6-like"/>
</dbReference>
<sequence>MAEADYYEVLCVSRSAGPDEIKKAYRKLALKWHPDKNPSNKEEAEHRFKLISEAYEVLSDPTKRQVYDQYGKQGLVNGVPQASEGFEGDFDPFSMFTPFRFHFRDPMDIFREVFGGSGLETLLGPSLFMPMQEFQGPTRAHRSMSHRNPGRHTGAPYYHNGQSGRSAHMPHTEVAIPSAPPAFGGIFDSFFGGGMLEPFGMFSAPGFNSVGSSSTSIFGGFGGGAGGGFRSVSTSSRTVNGRTVKVTKVVENGQETITEEVDGQVTSRRTRARGGGTLQAM</sequence>
<dbReference type="InterPro" id="IPR036869">
    <property type="entry name" value="J_dom_sf"/>
</dbReference>
<reference evidence="2" key="1">
    <citation type="submission" date="2019-03" db="EMBL/GenBank/DDBJ databases">
        <title>Improved annotation for the trematode Fasciola hepatica.</title>
        <authorList>
            <person name="Choi Y.-J."/>
            <person name="Martin J."/>
            <person name="Mitreva M."/>
        </authorList>
    </citation>
    <scope>NUCLEOTIDE SEQUENCE [LARGE SCALE GENOMIC DNA]</scope>
</reference>
<dbReference type="GO" id="GO:0051082">
    <property type="term" value="F:unfolded protein binding"/>
    <property type="evidence" value="ECO:0007669"/>
    <property type="project" value="InterPro"/>
</dbReference>
<dbReference type="SMART" id="SM00271">
    <property type="entry name" value="DnaJ"/>
    <property type="match status" value="1"/>
</dbReference>
<dbReference type="SUPFAM" id="SSF46565">
    <property type="entry name" value="Chaperone J-domain"/>
    <property type="match status" value="1"/>
</dbReference>
<dbReference type="EMBL" id="JXXN02000532">
    <property type="protein sequence ID" value="THD27084.1"/>
    <property type="molecule type" value="Genomic_DNA"/>
</dbReference>
<dbReference type="InterPro" id="IPR001623">
    <property type="entry name" value="DnaJ_domain"/>
</dbReference>
<evidence type="ECO:0000256" key="1">
    <source>
        <dbReference type="ARBA" id="ARBA00023186"/>
    </source>
</evidence>
<gene>
    <name evidence="2" type="ORF">D915_002075</name>
</gene>
<evidence type="ECO:0000313" key="2">
    <source>
        <dbReference type="EMBL" id="THD27084.1"/>
    </source>
</evidence>
<dbReference type="GO" id="GO:0030544">
    <property type="term" value="F:Hsp70 protein binding"/>
    <property type="evidence" value="ECO:0007669"/>
    <property type="project" value="InterPro"/>
</dbReference>
<dbReference type="PROSITE" id="PS50076">
    <property type="entry name" value="DNAJ_2"/>
    <property type="match status" value="1"/>
</dbReference>
<dbReference type="PANTHER" id="PTHR45168:SF3">
    <property type="entry name" value="DNAJ HEAT SHOCK PROTEIN FAMILY (HSP40) MEMBER B2"/>
    <property type="match status" value="1"/>
</dbReference>
<dbReference type="Gene3D" id="1.10.287.110">
    <property type="entry name" value="DnaJ domain"/>
    <property type="match status" value="1"/>
</dbReference>
<keyword evidence="1" id="KW-0143">Chaperone</keyword>
<dbReference type="InterPro" id="IPR018253">
    <property type="entry name" value="DnaJ_domain_CS"/>
</dbReference>
<proteinExistence type="predicted"/>
<comment type="caution">
    <text evidence="2">The sequence shown here is derived from an EMBL/GenBank/DDBJ whole genome shotgun (WGS) entry which is preliminary data.</text>
</comment>
<dbReference type="CDD" id="cd06257">
    <property type="entry name" value="DnaJ"/>
    <property type="match status" value="1"/>
</dbReference>
<dbReference type="PANTHER" id="PTHR45168">
    <property type="entry name" value="DNAJ HOMOLOG SUBFAMILY B MEMBER 2"/>
    <property type="match status" value="1"/>
</dbReference>
<organism evidence="2 3">
    <name type="scientific">Fasciola hepatica</name>
    <name type="common">Liver fluke</name>
    <dbReference type="NCBI Taxonomy" id="6192"/>
    <lineage>
        <taxon>Eukaryota</taxon>
        <taxon>Metazoa</taxon>
        <taxon>Spiralia</taxon>
        <taxon>Lophotrochozoa</taxon>
        <taxon>Platyhelminthes</taxon>
        <taxon>Trematoda</taxon>
        <taxon>Digenea</taxon>
        <taxon>Plagiorchiida</taxon>
        <taxon>Echinostomata</taxon>
        <taxon>Echinostomatoidea</taxon>
        <taxon>Fasciolidae</taxon>
        <taxon>Fasciola</taxon>
    </lineage>
</organism>